<keyword evidence="1" id="KW-0732">Signal</keyword>
<comment type="caution">
    <text evidence="2">The sequence shown here is derived from an EMBL/GenBank/DDBJ whole genome shotgun (WGS) entry which is preliminary data.</text>
</comment>
<protein>
    <recommendedName>
        <fullName evidence="4">Secreted protein</fullName>
    </recommendedName>
</protein>
<name>A0A845UW91_9GAMM</name>
<dbReference type="Proteomes" id="UP000484885">
    <property type="component" value="Unassembled WGS sequence"/>
</dbReference>
<reference evidence="2 3" key="1">
    <citation type="submission" date="2020-02" db="EMBL/GenBank/DDBJ databases">
        <authorList>
            <person name="Zhang X.-Y."/>
        </authorList>
    </citation>
    <scope>NUCLEOTIDE SEQUENCE [LARGE SCALE GENOMIC DNA]</scope>
    <source>
        <strain evidence="2 3">C33</strain>
    </source>
</reference>
<evidence type="ECO:0000256" key="1">
    <source>
        <dbReference type="SAM" id="SignalP"/>
    </source>
</evidence>
<feature type="chain" id="PRO_5032395723" description="Secreted protein" evidence="1">
    <location>
        <begin position="22"/>
        <end position="200"/>
    </location>
</feature>
<evidence type="ECO:0000313" key="3">
    <source>
        <dbReference type="Proteomes" id="UP000484885"/>
    </source>
</evidence>
<organism evidence="2 3">
    <name type="scientific">Wenzhouxiangella limi</name>
    <dbReference type="NCBI Taxonomy" id="2707351"/>
    <lineage>
        <taxon>Bacteria</taxon>
        <taxon>Pseudomonadati</taxon>
        <taxon>Pseudomonadota</taxon>
        <taxon>Gammaproteobacteria</taxon>
        <taxon>Chromatiales</taxon>
        <taxon>Wenzhouxiangellaceae</taxon>
        <taxon>Wenzhouxiangella</taxon>
    </lineage>
</organism>
<feature type="signal peptide" evidence="1">
    <location>
        <begin position="1"/>
        <end position="21"/>
    </location>
</feature>
<accession>A0A845UW91</accession>
<keyword evidence="3" id="KW-1185">Reference proteome</keyword>
<evidence type="ECO:0000313" key="2">
    <source>
        <dbReference type="EMBL" id="NDY94794.1"/>
    </source>
</evidence>
<evidence type="ECO:0008006" key="4">
    <source>
        <dbReference type="Google" id="ProtNLM"/>
    </source>
</evidence>
<dbReference type="EMBL" id="JAAGSC010000031">
    <property type="protein sequence ID" value="NDY94794.1"/>
    <property type="molecule type" value="Genomic_DNA"/>
</dbReference>
<gene>
    <name evidence="2" type="ORF">G3I74_03520</name>
</gene>
<proteinExistence type="predicted"/>
<sequence length="200" mass="22559">MQGTVRQLALAAFVLSPAAMAETESSQQIFWDNLTALCGSAFAGEMTGFSRPADDGWLDKDVVMHVRECNDQEIRIPLHVGNDRSRTWVLTRQDDALRLKHDHRHQDGSEDAVTWYGGHTTDDGRAWRQTFPVDAFSKALFLAQGLDASVGNFWSMEIRPGEQLFAYELVRSGRRFRAEFDLNRPVEPPPAPWGHDDATE</sequence>
<dbReference type="AlphaFoldDB" id="A0A845UW91"/>